<dbReference type="OrthoDB" id="19329at2759"/>
<dbReference type="InterPro" id="IPR040025">
    <property type="entry name" value="Znf622/Rei1/Reh1"/>
</dbReference>
<feature type="compositionally biased region" description="Basic residues" evidence="1">
    <location>
        <begin position="114"/>
        <end position="126"/>
    </location>
</feature>
<feature type="region of interest" description="Disordered" evidence="1">
    <location>
        <begin position="106"/>
        <end position="126"/>
    </location>
</feature>
<feature type="compositionally biased region" description="Polar residues" evidence="1">
    <location>
        <begin position="333"/>
        <end position="347"/>
    </location>
</feature>
<dbReference type="PANTHER" id="PTHR13182">
    <property type="entry name" value="ZINC FINGER PROTEIN 622"/>
    <property type="match status" value="1"/>
</dbReference>
<accession>A0A1G4IMP0</accession>
<protein>
    <submittedName>
        <fullName evidence="3">LAMI_0A02608g1_1</fullName>
    </submittedName>
</protein>
<reference evidence="3 4" key="1">
    <citation type="submission" date="2016-03" db="EMBL/GenBank/DDBJ databases">
        <authorList>
            <person name="Devillers H."/>
        </authorList>
    </citation>
    <scope>NUCLEOTIDE SEQUENCE [LARGE SCALE GENOMIC DNA]</scope>
    <source>
        <strain evidence="3">CBS 11717</strain>
    </source>
</reference>
<dbReference type="GO" id="GO:0030687">
    <property type="term" value="C:preribosome, large subunit precursor"/>
    <property type="evidence" value="ECO:0007669"/>
    <property type="project" value="TreeGrafter"/>
</dbReference>
<dbReference type="PANTHER" id="PTHR13182:SF8">
    <property type="entry name" value="CYTOPLASMIC 60S SUBUNIT BIOGENESIS FACTOR ZNF622"/>
    <property type="match status" value="1"/>
</dbReference>
<dbReference type="GO" id="GO:0042273">
    <property type="term" value="P:ribosomal large subunit biogenesis"/>
    <property type="evidence" value="ECO:0007669"/>
    <property type="project" value="TreeGrafter"/>
</dbReference>
<dbReference type="InterPro" id="IPR041661">
    <property type="entry name" value="ZN622/Rei1/Reh1_Znf-C2H2"/>
</dbReference>
<organism evidence="3 4">
    <name type="scientific">Lachancea mirantina</name>
    <dbReference type="NCBI Taxonomy" id="1230905"/>
    <lineage>
        <taxon>Eukaryota</taxon>
        <taxon>Fungi</taxon>
        <taxon>Dikarya</taxon>
        <taxon>Ascomycota</taxon>
        <taxon>Saccharomycotina</taxon>
        <taxon>Saccharomycetes</taxon>
        <taxon>Saccharomycetales</taxon>
        <taxon>Saccharomycetaceae</taxon>
        <taxon>Lachancea</taxon>
    </lineage>
</organism>
<feature type="domain" description="ZN622/Rei1/Reh1 zinc finger C2H2-type" evidence="2">
    <location>
        <begin position="210"/>
        <end position="306"/>
    </location>
</feature>
<proteinExistence type="predicted"/>
<dbReference type="Proteomes" id="UP000191024">
    <property type="component" value="Chromosome A"/>
</dbReference>
<sequence length="462" mass="52809">MYLCRPDTFERTRTHLTRAKPTRTPVYSARPFEMEVAVYTCNSCMIQCRTSDLQRYHMKTEWHRYNLKRRVAQLPPISADVFAEKVQVSERESMLNQVDEFGFPVLKPREPHNHSKKRMLASKKRKARGRPFNATDDLVARSGSPASSIASSVSKLSFASSNEIHTDFDADRASEFGFTSDSHLDYNTSDYSNSESEYTVDESTEWTVCDCIFCGRSNGGVEANVRHMFGSHGLYIPERSYLKDIEKFLTFLGDLILTDKNCLCCSFTGSSVESIRAHIISKRHARIPYETKEERLRFAEFYDFSSLKDNSSAPSKNQICKEVKFAPDDDAAQSYSEGDSTLSSENQVGDFESPEAEAVSNYSSAQVNDAGVELTLPTGSRVGHRSMRRYYRQNYPLPADDRDGNRTLAAADRRFWGGVQERQIRFGEKKAQQLERRAMNNEIKNQAKRGNFKEHYRDELLQ</sequence>
<feature type="region of interest" description="Disordered" evidence="1">
    <location>
        <begin position="331"/>
        <end position="364"/>
    </location>
</feature>
<feature type="compositionally biased region" description="Basic and acidic residues" evidence="1">
    <location>
        <begin position="451"/>
        <end position="462"/>
    </location>
</feature>
<dbReference type="STRING" id="1230905.A0A1G4IMP0"/>
<dbReference type="Pfam" id="PF12756">
    <property type="entry name" value="zf-C2H2_2"/>
    <property type="match status" value="1"/>
</dbReference>
<name>A0A1G4IMP0_9SACH</name>
<evidence type="ECO:0000313" key="4">
    <source>
        <dbReference type="Proteomes" id="UP000191024"/>
    </source>
</evidence>
<dbReference type="EMBL" id="LT598462">
    <property type="protein sequence ID" value="SCU77865.1"/>
    <property type="molecule type" value="Genomic_DNA"/>
</dbReference>
<gene>
    <name evidence="3" type="ORF">LAMI_0A02608G</name>
</gene>
<dbReference type="AlphaFoldDB" id="A0A1G4IMP0"/>
<evidence type="ECO:0000256" key="1">
    <source>
        <dbReference type="SAM" id="MobiDB-lite"/>
    </source>
</evidence>
<evidence type="ECO:0000259" key="2">
    <source>
        <dbReference type="Pfam" id="PF12756"/>
    </source>
</evidence>
<keyword evidence="4" id="KW-1185">Reference proteome</keyword>
<feature type="region of interest" description="Disordered" evidence="1">
    <location>
        <begin position="442"/>
        <end position="462"/>
    </location>
</feature>
<evidence type="ECO:0000313" key="3">
    <source>
        <dbReference type="EMBL" id="SCU77865.1"/>
    </source>
</evidence>